<protein>
    <submittedName>
        <fullName evidence="1">Uncharacterized protein</fullName>
    </submittedName>
</protein>
<accession>A0A414P7Z3</accession>
<name>A0A414P7Z3_9FIRM</name>
<dbReference type="AlphaFoldDB" id="A0A414P7Z3"/>
<organism evidence="1 2">
    <name type="scientific">[Ruminococcus] lactaris</name>
    <dbReference type="NCBI Taxonomy" id="46228"/>
    <lineage>
        <taxon>Bacteria</taxon>
        <taxon>Bacillati</taxon>
        <taxon>Bacillota</taxon>
        <taxon>Clostridia</taxon>
        <taxon>Lachnospirales</taxon>
        <taxon>Lachnospiraceae</taxon>
        <taxon>Mediterraneibacter</taxon>
    </lineage>
</organism>
<evidence type="ECO:0000313" key="1">
    <source>
        <dbReference type="EMBL" id="RHF62344.1"/>
    </source>
</evidence>
<proteinExistence type="predicted"/>
<dbReference type="RefSeq" id="WP_118212594.1">
    <property type="nucleotide sequence ID" value="NZ_JAQEAN010000008.1"/>
</dbReference>
<comment type="caution">
    <text evidence="1">The sequence shown here is derived from an EMBL/GenBank/DDBJ whole genome shotgun (WGS) entry which is preliminary data.</text>
</comment>
<reference evidence="1 2" key="1">
    <citation type="submission" date="2018-08" db="EMBL/GenBank/DDBJ databases">
        <title>A genome reference for cultivated species of the human gut microbiota.</title>
        <authorList>
            <person name="Zou Y."/>
            <person name="Xue W."/>
            <person name="Luo G."/>
        </authorList>
    </citation>
    <scope>NUCLEOTIDE SEQUENCE [LARGE SCALE GENOMIC DNA]</scope>
    <source>
        <strain evidence="1 2">AM25-1LB</strain>
    </source>
</reference>
<sequence length="69" mass="8717">MRFMRSRFRLWKEWTKWNGNSWLYKIEVLFGMAHSPSFEYVLHWERPGYIITTEELHRWIKDKKRGLRS</sequence>
<dbReference type="EMBL" id="QRHG01000006">
    <property type="protein sequence ID" value="RHF62344.1"/>
    <property type="molecule type" value="Genomic_DNA"/>
</dbReference>
<evidence type="ECO:0000313" key="2">
    <source>
        <dbReference type="Proteomes" id="UP000284902"/>
    </source>
</evidence>
<dbReference type="Proteomes" id="UP000284902">
    <property type="component" value="Unassembled WGS sequence"/>
</dbReference>
<gene>
    <name evidence="1" type="ORF">DW672_03640</name>
</gene>